<dbReference type="STRING" id="1331007.AALB_3367"/>
<evidence type="ECO:0000313" key="2">
    <source>
        <dbReference type="Proteomes" id="UP000014461"/>
    </source>
</evidence>
<reference evidence="1" key="1">
    <citation type="journal article" date="2013" name="Genome Announc.">
        <title>Draft Genome Sequence of Agarivorans albus Strain MKT 106T, an Agarolytic Marine Bacterium.</title>
        <authorList>
            <person name="Yasuike M."/>
            <person name="Nakamura Y."/>
            <person name="Kai W."/>
            <person name="Fujiwara A."/>
            <person name="Fukui Y."/>
            <person name="Satomi M."/>
            <person name="Sano M."/>
        </authorList>
    </citation>
    <scope>NUCLEOTIDE SEQUENCE [LARGE SCALE GENOMIC DNA]</scope>
</reference>
<gene>
    <name evidence="1" type="ORF">AALB_3367</name>
</gene>
<keyword evidence="2" id="KW-1185">Reference proteome</keyword>
<dbReference type="EMBL" id="BARX01000025">
    <property type="protein sequence ID" value="GAD03287.1"/>
    <property type="molecule type" value="Genomic_DNA"/>
</dbReference>
<accession>R9PPI5</accession>
<dbReference type="AlphaFoldDB" id="R9PPI5"/>
<protein>
    <submittedName>
        <fullName evidence="1">Uncharacterized protein</fullName>
    </submittedName>
</protein>
<evidence type="ECO:0000313" key="1">
    <source>
        <dbReference type="EMBL" id="GAD03287.1"/>
    </source>
</evidence>
<dbReference type="Proteomes" id="UP000014461">
    <property type="component" value="Unassembled WGS sequence"/>
</dbReference>
<comment type="caution">
    <text evidence="1">The sequence shown here is derived from an EMBL/GenBank/DDBJ whole genome shotgun (WGS) entry which is preliminary data.</text>
</comment>
<proteinExistence type="predicted"/>
<name>R9PPI5_AGAAL</name>
<organism evidence="1 2">
    <name type="scientific">Agarivorans albus MKT 106</name>
    <dbReference type="NCBI Taxonomy" id="1331007"/>
    <lineage>
        <taxon>Bacteria</taxon>
        <taxon>Pseudomonadati</taxon>
        <taxon>Pseudomonadota</taxon>
        <taxon>Gammaproteobacteria</taxon>
        <taxon>Alteromonadales</taxon>
        <taxon>Alteromonadaceae</taxon>
        <taxon>Agarivorans</taxon>
    </lineage>
</organism>
<sequence length="37" mass="3899">MAKALKVSANKAKGITVISRHRLGCCVAQQLMASIIS</sequence>